<name>A0A4D6HR01_9EURY</name>
<dbReference type="Gene3D" id="1.10.10.10">
    <property type="entry name" value="Winged helix-like DNA-binding domain superfamily/Winged helix DNA-binding domain"/>
    <property type="match status" value="1"/>
</dbReference>
<accession>A0A4D6HR01</accession>
<keyword evidence="3" id="KW-0614">Plasmid</keyword>
<reference evidence="3 4" key="1">
    <citation type="journal article" date="2019" name="Nat. Commun.">
        <title>A new type of DNA phosphorothioation-based antiviral system in archaea.</title>
        <authorList>
            <person name="Xiong L."/>
            <person name="Liu S."/>
            <person name="Chen S."/>
            <person name="Xiao Y."/>
            <person name="Zhu B."/>
            <person name="Gao Y."/>
            <person name="Zhang Y."/>
            <person name="Chen B."/>
            <person name="Luo J."/>
            <person name="Deng Z."/>
            <person name="Chen X."/>
            <person name="Wang L."/>
            <person name="Chen S."/>
        </authorList>
    </citation>
    <scope>NUCLEOTIDE SEQUENCE [LARGE SCALE GENOMIC DNA]</scope>
    <source>
        <strain evidence="3 4">JCM 10635</strain>
        <plasmid evidence="3 4">unnamed1</plasmid>
    </source>
</reference>
<dbReference type="InterPro" id="IPR013561">
    <property type="entry name" value="FilR1_middle_dom"/>
</dbReference>
<dbReference type="InterPro" id="IPR036390">
    <property type="entry name" value="WH_DNA-bd_sf"/>
</dbReference>
<dbReference type="SUPFAM" id="SSF46785">
    <property type="entry name" value="Winged helix' DNA-binding domain"/>
    <property type="match status" value="1"/>
</dbReference>
<protein>
    <submittedName>
        <fullName evidence="3">Transcriptional regulator</fullName>
    </submittedName>
</protein>
<feature type="domain" description="HVO-A0261-like N-terminal" evidence="2">
    <location>
        <begin position="6"/>
        <end position="90"/>
    </location>
</feature>
<evidence type="ECO:0000313" key="4">
    <source>
        <dbReference type="Proteomes" id="UP000296822"/>
    </source>
</evidence>
<dbReference type="RefSeq" id="WP_006066901.1">
    <property type="nucleotide sequence ID" value="NZ_CP031306.1"/>
</dbReference>
<dbReference type="GeneID" id="39853190"/>
<proteinExistence type="predicted"/>
<evidence type="ECO:0000313" key="3">
    <source>
        <dbReference type="EMBL" id="QCC56439.1"/>
    </source>
</evidence>
<dbReference type="InterPro" id="IPR036388">
    <property type="entry name" value="WH-like_DNA-bd_sf"/>
</dbReference>
<organism evidence="3 4">
    <name type="scientific">Natronorubrum bangense</name>
    <dbReference type="NCBI Taxonomy" id="61858"/>
    <lineage>
        <taxon>Archaea</taxon>
        <taxon>Methanobacteriati</taxon>
        <taxon>Methanobacteriota</taxon>
        <taxon>Stenosarchaea group</taxon>
        <taxon>Halobacteria</taxon>
        <taxon>Halobacteriales</taxon>
        <taxon>Natrialbaceae</taxon>
        <taxon>Natronorubrum</taxon>
    </lineage>
</organism>
<dbReference type="Pfam" id="PF25213">
    <property type="entry name" value="HVO_A0261_N"/>
    <property type="match status" value="1"/>
</dbReference>
<feature type="domain" description="Methanogenesis regulatory protein FilR1 middle" evidence="1">
    <location>
        <begin position="123"/>
        <end position="254"/>
    </location>
</feature>
<evidence type="ECO:0000259" key="1">
    <source>
        <dbReference type="Pfam" id="PF08350"/>
    </source>
</evidence>
<dbReference type="AlphaFoldDB" id="A0A4D6HR01"/>
<dbReference type="Proteomes" id="UP000296822">
    <property type="component" value="Plasmid unnamed1"/>
</dbReference>
<dbReference type="InterPro" id="IPR057527">
    <property type="entry name" value="HVO_A0261-like_N"/>
</dbReference>
<dbReference type="KEGG" id="nbg:DV706_18105"/>
<geneLocation type="plasmid" evidence="3">
    <name>unnamed1</name>
</geneLocation>
<dbReference type="EMBL" id="CP031306">
    <property type="protein sequence ID" value="QCC56439.1"/>
    <property type="molecule type" value="Genomic_DNA"/>
</dbReference>
<gene>
    <name evidence="3" type="ORF">DV706_18105</name>
</gene>
<evidence type="ECO:0000259" key="2">
    <source>
        <dbReference type="Pfam" id="PF25213"/>
    </source>
</evidence>
<sequence>MDAELDDIEFLVSSDHRVGVLDALASGPCDRDDLRTTTGASSPTLGRILTDFQDRHWIERDGKTYQLTDLGTFVADRFEEFRDAMAYQRRLREVWPWLPHEIDGFSLELFSDVVVSQPGPGYPYRPIERLTESLTTTRTMRGFGMALLKSGNLEPFFERVRNGLECEYIYPPTVFEELLSWDEETVVEMATQANYTVLLHDDLPLDVRCGICLFDERVSICCYDPETGTLQSLVDTGSDGMRTWAETYYEQFRDEARPLEDATDLLSVKSLN</sequence>
<dbReference type="Pfam" id="PF08350">
    <property type="entry name" value="FilR1_middle"/>
    <property type="match status" value="1"/>
</dbReference>